<evidence type="ECO:0000256" key="6">
    <source>
        <dbReference type="ARBA" id="ARBA00022989"/>
    </source>
</evidence>
<dbReference type="KEGG" id="asoc:CB4_02502"/>
<dbReference type="Gene3D" id="1.20.1740.10">
    <property type="entry name" value="Amino acid/polyamine transporter I"/>
    <property type="match status" value="1"/>
</dbReference>
<evidence type="ECO:0000313" key="9">
    <source>
        <dbReference type="Proteomes" id="UP000217696"/>
    </source>
</evidence>
<dbReference type="AlphaFoldDB" id="A0A0U4WI65"/>
<evidence type="ECO:0000256" key="4">
    <source>
        <dbReference type="ARBA" id="ARBA00022544"/>
    </source>
</evidence>
<comment type="subcellular location">
    <subcellularLocation>
        <location evidence="1">Membrane</location>
        <topology evidence="1">Multi-pass membrane protein</topology>
    </subcellularLocation>
</comment>
<dbReference type="GO" id="GO:0016020">
    <property type="term" value="C:membrane"/>
    <property type="evidence" value="ECO:0007669"/>
    <property type="project" value="UniProtKB-SubCell"/>
</dbReference>
<dbReference type="Pfam" id="PF03845">
    <property type="entry name" value="Spore_permease"/>
    <property type="match status" value="1"/>
</dbReference>
<keyword evidence="6" id="KW-1133">Transmembrane helix</keyword>
<dbReference type="RefSeq" id="WP_096466093.1">
    <property type="nucleotide sequence ID" value="NZ_AP017312.1"/>
</dbReference>
<organism evidence="8 9">
    <name type="scientific">Aneurinibacillus soli</name>
    <dbReference type="NCBI Taxonomy" id="1500254"/>
    <lineage>
        <taxon>Bacteria</taxon>
        <taxon>Bacillati</taxon>
        <taxon>Bacillota</taxon>
        <taxon>Bacilli</taxon>
        <taxon>Bacillales</taxon>
        <taxon>Paenibacillaceae</taxon>
        <taxon>Aneurinibacillus group</taxon>
        <taxon>Aneurinibacillus</taxon>
    </lineage>
</organism>
<dbReference type="PANTHER" id="PTHR34975">
    <property type="entry name" value="SPORE GERMINATION PROTEIN A2"/>
    <property type="match status" value="1"/>
</dbReference>
<dbReference type="InterPro" id="IPR004761">
    <property type="entry name" value="Spore_GerAB"/>
</dbReference>
<dbReference type="NCBIfam" id="TIGR00912">
    <property type="entry name" value="2A0309"/>
    <property type="match status" value="1"/>
</dbReference>
<dbReference type="EMBL" id="AP017312">
    <property type="protein sequence ID" value="BAU28328.1"/>
    <property type="molecule type" value="Genomic_DNA"/>
</dbReference>
<dbReference type="PANTHER" id="PTHR34975:SF2">
    <property type="entry name" value="SPORE GERMINATION PROTEIN A2"/>
    <property type="match status" value="1"/>
</dbReference>
<dbReference type="OrthoDB" id="2716906at2"/>
<evidence type="ECO:0000256" key="2">
    <source>
        <dbReference type="ARBA" id="ARBA00007998"/>
    </source>
</evidence>
<name>A0A0U4WI65_9BACL</name>
<dbReference type="GO" id="GO:0009847">
    <property type="term" value="P:spore germination"/>
    <property type="evidence" value="ECO:0007669"/>
    <property type="project" value="InterPro"/>
</dbReference>
<protein>
    <submittedName>
        <fullName evidence="8">Spore germination protein YndE</fullName>
    </submittedName>
</protein>
<accession>A0A0U4WI65</accession>
<evidence type="ECO:0000256" key="5">
    <source>
        <dbReference type="ARBA" id="ARBA00022692"/>
    </source>
</evidence>
<comment type="similarity">
    <text evidence="2">Belongs to the amino acid-polyamine-organocation (APC) superfamily. Spore germination protein (SGP) (TC 2.A.3.9) family.</text>
</comment>
<proteinExistence type="inferred from homology"/>
<keyword evidence="7" id="KW-0472">Membrane</keyword>
<evidence type="ECO:0000256" key="7">
    <source>
        <dbReference type="ARBA" id="ARBA00023136"/>
    </source>
</evidence>
<evidence type="ECO:0000256" key="3">
    <source>
        <dbReference type="ARBA" id="ARBA00022448"/>
    </source>
</evidence>
<keyword evidence="3" id="KW-0813">Transport</keyword>
<gene>
    <name evidence="8" type="primary">yndE_5</name>
    <name evidence="8" type="ORF">CB4_02502</name>
</gene>
<reference evidence="8 9" key="1">
    <citation type="submission" date="2015-12" db="EMBL/GenBank/DDBJ databases">
        <title>Genome sequence of Aneurinibacillus soli.</title>
        <authorList>
            <person name="Lee J.S."/>
            <person name="Lee K.C."/>
            <person name="Kim K.K."/>
            <person name="Lee B.W."/>
        </authorList>
    </citation>
    <scope>NUCLEOTIDE SEQUENCE [LARGE SCALE GENOMIC DNA]</scope>
    <source>
        <strain evidence="8 9">CB4</strain>
    </source>
</reference>
<evidence type="ECO:0000313" key="8">
    <source>
        <dbReference type="EMBL" id="BAU28328.1"/>
    </source>
</evidence>
<sequence length="365" mass="40517">MNQREQITSKQVTLSIFQYLVGSGILSLPRSATEATGNHDGWISVLVAGILIMGIVYVVTKVSMMFPERTFFQYSQEIFGKWIGRLLSLVFLGYFLLQAGYQSRIMAEAIHMHLLTKTPKSVLIILFMAVGTYLVVGGVNALARFCEFVTPITLLLVLIVLLLALSNVEIDNLRPVLVDGVMPVAKGIMSVALPYTGAESMLIFYAFMKKSDHPTRSAVLGIGIATVMYTIVTMVTISALTAAETQTLLLPVMDMAKEISFPGGFFERFELLLLVFWVLFMYTTYTYSQYFASLGLSQLFNKKLTPFVYVVLPLIYGIAVYPPDINAAYKMGRGMALFGIGLAILLPLLIWICAKIRKVKYAPQT</sequence>
<dbReference type="Proteomes" id="UP000217696">
    <property type="component" value="Chromosome"/>
</dbReference>
<evidence type="ECO:0000256" key="1">
    <source>
        <dbReference type="ARBA" id="ARBA00004141"/>
    </source>
</evidence>
<keyword evidence="5" id="KW-0812">Transmembrane</keyword>
<keyword evidence="4" id="KW-0309">Germination</keyword>
<keyword evidence="9" id="KW-1185">Reference proteome</keyword>